<dbReference type="Proteomes" id="UP000564964">
    <property type="component" value="Unassembled WGS sequence"/>
</dbReference>
<keyword evidence="1 4" id="KW-0808">Transferase</keyword>
<evidence type="ECO:0000313" key="5">
    <source>
        <dbReference type="EMBL" id="MBS3062450.1"/>
    </source>
</evidence>
<dbReference type="Pfam" id="PF00483">
    <property type="entry name" value="NTP_transferase"/>
    <property type="match status" value="1"/>
</dbReference>
<dbReference type="PANTHER" id="PTHR43584:SF8">
    <property type="entry name" value="N-ACETYLMURAMATE ALPHA-1-PHOSPHATE URIDYLYLTRANSFERASE"/>
    <property type="match status" value="1"/>
</dbReference>
<dbReference type="CDD" id="cd04181">
    <property type="entry name" value="NTP_transferase"/>
    <property type="match status" value="1"/>
</dbReference>
<accession>A0A7J4JG96</accession>
<sequence length="233" mass="25485">MNALVLAAGKGERLKPLTDRVPKAMVSLNGRPLLFHVLDRLVEAGCDEAHIVVGYKQELIRETIGNAHKSLLVFYVEQTEQLGTGHAIQQAEGTVSGDFLCVNADVLVAPSLYQEVWGTPGFDVVIAAHRSAEPWKYGCLRVEGDEVVDVVEKPPKGREPGNLVGLGVYRLTPKIFEALKKVGKSPRGEFEVTDAFKLLAQDGRVGFVEYQGPYYDIGSPEGLKEAEKALKEK</sequence>
<dbReference type="AlphaFoldDB" id="A0A7J4JG96"/>
<comment type="caution">
    <text evidence="4">The sequence shown here is derived from an EMBL/GenBank/DDBJ whole genome shotgun (WGS) entry which is preliminary data.</text>
</comment>
<dbReference type="InterPro" id="IPR005835">
    <property type="entry name" value="NTP_transferase_dom"/>
</dbReference>
<evidence type="ECO:0000259" key="3">
    <source>
        <dbReference type="Pfam" id="PF00483"/>
    </source>
</evidence>
<keyword evidence="2" id="KW-0548">Nucleotidyltransferase</keyword>
<gene>
    <name evidence="4" type="ORF">HA252_02935</name>
    <name evidence="5" type="ORF">J4203_01130</name>
</gene>
<evidence type="ECO:0000256" key="1">
    <source>
        <dbReference type="ARBA" id="ARBA00022679"/>
    </source>
</evidence>
<dbReference type="GO" id="GO:0016779">
    <property type="term" value="F:nucleotidyltransferase activity"/>
    <property type="evidence" value="ECO:0007669"/>
    <property type="project" value="UniProtKB-KW"/>
</dbReference>
<dbReference type="SUPFAM" id="SSF53448">
    <property type="entry name" value="Nucleotide-diphospho-sugar transferases"/>
    <property type="match status" value="1"/>
</dbReference>
<dbReference type="InterPro" id="IPR029044">
    <property type="entry name" value="Nucleotide-diphossugar_trans"/>
</dbReference>
<dbReference type="EMBL" id="JAGVWE010000002">
    <property type="protein sequence ID" value="MBS3062450.1"/>
    <property type="molecule type" value="Genomic_DNA"/>
</dbReference>
<reference evidence="5" key="3">
    <citation type="submission" date="2021-05" db="EMBL/GenBank/DDBJ databases">
        <title>Protein family content uncovers lineage relationships and bacterial pathway maintenance mechanisms in DPANN archaea.</title>
        <authorList>
            <person name="Castelle C.J."/>
            <person name="Meheust R."/>
            <person name="Jaffe A.L."/>
            <person name="Seitz K."/>
            <person name="Gong X."/>
            <person name="Baker B.J."/>
            <person name="Banfield J.F."/>
        </authorList>
    </citation>
    <scope>NUCLEOTIDE SEQUENCE</scope>
    <source>
        <strain evidence="5">RIFCSPLOWO2_01_FULL_58_19</strain>
    </source>
</reference>
<dbReference type="InterPro" id="IPR050065">
    <property type="entry name" value="GlmU-like"/>
</dbReference>
<organism evidence="4 6">
    <name type="scientific">Candidatus Iainarchaeum sp</name>
    <dbReference type="NCBI Taxonomy" id="3101447"/>
    <lineage>
        <taxon>Archaea</taxon>
        <taxon>Candidatus Iainarchaeota</taxon>
        <taxon>Candidatus Iainarchaeia</taxon>
        <taxon>Candidatus Iainarchaeales</taxon>
        <taxon>Candidatus Iainarchaeaceae</taxon>
        <taxon>Candidatus Iainarchaeum</taxon>
    </lineage>
</organism>
<name>A0A7J4JG96_9ARCH</name>
<dbReference type="EMBL" id="DUGH01000072">
    <property type="protein sequence ID" value="HIH16334.1"/>
    <property type="molecule type" value="Genomic_DNA"/>
</dbReference>
<dbReference type="Gene3D" id="3.90.550.10">
    <property type="entry name" value="Spore Coat Polysaccharide Biosynthesis Protein SpsA, Chain A"/>
    <property type="match status" value="1"/>
</dbReference>
<dbReference type="PANTHER" id="PTHR43584">
    <property type="entry name" value="NUCLEOTIDYL TRANSFERASE"/>
    <property type="match status" value="1"/>
</dbReference>
<reference evidence="5" key="2">
    <citation type="submission" date="2021-03" db="EMBL/GenBank/DDBJ databases">
        <authorList>
            <person name="Jaffe A."/>
        </authorList>
    </citation>
    <scope>NUCLEOTIDE SEQUENCE</scope>
    <source>
        <strain evidence="5">RIFCSPLOWO2_01_FULL_58_19</strain>
    </source>
</reference>
<dbReference type="Proteomes" id="UP000678237">
    <property type="component" value="Unassembled WGS sequence"/>
</dbReference>
<reference evidence="6" key="1">
    <citation type="journal article" date="2020" name="bioRxiv">
        <title>A rank-normalized archaeal taxonomy based on genome phylogeny resolves widespread incomplete and uneven classifications.</title>
        <authorList>
            <person name="Rinke C."/>
            <person name="Chuvochina M."/>
            <person name="Mussig A.J."/>
            <person name="Chaumeil P.-A."/>
            <person name="Waite D.W."/>
            <person name="Whitman W.B."/>
            <person name="Parks D.H."/>
            <person name="Hugenholtz P."/>
        </authorList>
    </citation>
    <scope>NUCLEOTIDE SEQUENCE [LARGE SCALE GENOMIC DNA]</scope>
</reference>
<protein>
    <submittedName>
        <fullName evidence="4">NTP transferase domain-containing protein</fullName>
    </submittedName>
</protein>
<evidence type="ECO:0000313" key="4">
    <source>
        <dbReference type="EMBL" id="HIH16334.1"/>
    </source>
</evidence>
<evidence type="ECO:0000256" key="2">
    <source>
        <dbReference type="ARBA" id="ARBA00022695"/>
    </source>
</evidence>
<proteinExistence type="predicted"/>
<feature type="domain" description="Nucleotidyl transferase" evidence="3">
    <location>
        <begin position="3"/>
        <end position="232"/>
    </location>
</feature>
<evidence type="ECO:0000313" key="6">
    <source>
        <dbReference type="Proteomes" id="UP000564964"/>
    </source>
</evidence>